<proteinExistence type="predicted"/>
<reference evidence="2" key="1">
    <citation type="journal article" date="2019" name="Int. J. Syst. Evol. Microbiol.">
        <title>The Global Catalogue of Microorganisms (GCM) 10K type strain sequencing project: providing services to taxonomists for standard genome sequencing and annotation.</title>
        <authorList>
            <consortium name="The Broad Institute Genomics Platform"/>
            <consortium name="The Broad Institute Genome Sequencing Center for Infectious Disease"/>
            <person name="Wu L."/>
            <person name="Ma J."/>
        </authorList>
    </citation>
    <scope>NUCLEOTIDE SEQUENCE [LARGE SCALE GENOMIC DNA]</scope>
    <source>
        <strain evidence="2">JCM 12607</strain>
    </source>
</reference>
<accession>A0ABW2WQL8</accession>
<organism evidence="1 2">
    <name type="scientific">Streptomyces sanglieri</name>
    <dbReference type="NCBI Taxonomy" id="193460"/>
    <lineage>
        <taxon>Bacteria</taxon>
        <taxon>Bacillati</taxon>
        <taxon>Actinomycetota</taxon>
        <taxon>Actinomycetes</taxon>
        <taxon>Kitasatosporales</taxon>
        <taxon>Streptomycetaceae</taxon>
        <taxon>Streptomyces</taxon>
    </lineage>
</organism>
<evidence type="ECO:0000313" key="1">
    <source>
        <dbReference type="EMBL" id="MFD0623540.1"/>
    </source>
</evidence>
<comment type="caution">
    <text evidence="1">The sequence shown here is derived from an EMBL/GenBank/DDBJ whole genome shotgun (WGS) entry which is preliminary data.</text>
</comment>
<dbReference type="Proteomes" id="UP001596915">
    <property type="component" value="Unassembled WGS sequence"/>
</dbReference>
<sequence length="92" mass="10569">MINSIYGRVLLTATGVEFRTFVSKRSIPWSEVAGIEKRQRVSRSGIWWDLRVVRVRGRSLTIPGTSTNRRTDADLERKQAVIQQHWFRAVGG</sequence>
<evidence type="ECO:0000313" key="2">
    <source>
        <dbReference type="Proteomes" id="UP001596915"/>
    </source>
</evidence>
<keyword evidence="2" id="KW-1185">Reference proteome</keyword>
<name>A0ABW2WQL8_9ACTN</name>
<dbReference type="EMBL" id="JBHTGL010000008">
    <property type="protein sequence ID" value="MFD0623540.1"/>
    <property type="molecule type" value="Genomic_DNA"/>
</dbReference>
<evidence type="ECO:0008006" key="3">
    <source>
        <dbReference type="Google" id="ProtNLM"/>
    </source>
</evidence>
<protein>
    <recommendedName>
        <fullName evidence="3">DUF304 domain-containing protein</fullName>
    </recommendedName>
</protein>
<gene>
    <name evidence="1" type="ORF">ACFQ2K_12895</name>
</gene>